<evidence type="ECO:0000313" key="3">
    <source>
        <dbReference type="Proteomes" id="UP000000740"/>
    </source>
</evidence>
<feature type="region of interest" description="Disordered" evidence="1">
    <location>
        <begin position="1"/>
        <end position="20"/>
    </location>
</feature>
<keyword evidence="3" id="KW-1185">Reference proteome</keyword>
<dbReference type="HOGENOM" id="CLU_099397_0_0_2"/>
<dbReference type="RefSeq" id="WP_015910455.1">
    <property type="nucleotide sequence ID" value="NC_012029.1"/>
</dbReference>
<feature type="region of interest" description="Disordered" evidence="1">
    <location>
        <begin position="155"/>
        <end position="191"/>
    </location>
</feature>
<dbReference type="AlphaFoldDB" id="B9LPM9"/>
<dbReference type="GeneID" id="7400491"/>
<evidence type="ECO:0000256" key="1">
    <source>
        <dbReference type="SAM" id="MobiDB-lite"/>
    </source>
</evidence>
<reference evidence="2 3" key="1">
    <citation type="journal article" date="2016" name="Stand. Genomic Sci.">
        <title>Complete genome sequence of the Antarctic Halorubrum lacusprofundi type strain ACAM 34.</title>
        <authorList>
            <person name="Anderson I.J."/>
            <person name="DasSarma P."/>
            <person name="Lucas S."/>
            <person name="Copeland A."/>
            <person name="Lapidus A."/>
            <person name="Del Rio T.G."/>
            <person name="Tice H."/>
            <person name="Dalin E."/>
            <person name="Bruce D.C."/>
            <person name="Goodwin L."/>
            <person name="Pitluck S."/>
            <person name="Sims D."/>
            <person name="Brettin T.S."/>
            <person name="Detter J.C."/>
            <person name="Han C.S."/>
            <person name="Larimer F."/>
            <person name="Hauser L."/>
            <person name="Land M."/>
            <person name="Ivanova N."/>
            <person name="Richardson P."/>
            <person name="Cavicchioli R."/>
            <person name="DasSarma S."/>
            <person name="Woese C.R."/>
            <person name="Kyrpides N.C."/>
        </authorList>
    </citation>
    <scope>NUCLEOTIDE SEQUENCE [LARGE SCALE GENOMIC DNA]</scope>
    <source>
        <strain evidence="3">ATCC 49239 / DSM 5036 / JCM 8891 / ACAM 34</strain>
    </source>
</reference>
<protein>
    <submittedName>
        <fullName evidence="2">Uncharacterized protein</fullName>
    </submittedName>
</protein>
<feature type="compositionally biased region" description="Basic and acidic residues" evidence="1">
    <location>
        <begin position="116"/>
        <end position="135"/>
    </location>
</feature>
<feature type="region of interest" description="Disordered" evidence="1">
    <location>
        <begin position="116"/>
        <end position="136"/>
    </location>
</feature>
<evidence type="ECO:0000313" key="2">
    <source>
        <dbReference type="EMBL" id="ACM57317.1"/>
    </source>
</evidence>
<proteinExistence type="predicted"/>
<gene>
    <name evidence="2" type="ordered locus">Hlac_1734</name>
</gene>
<accession>B9LPM9</accession>
<dbReference type="EMBL" id="CP001365">
    <property type="protein sequence ID" value="ACM57317.1"/>
    <property type="molecule type" value="Genomic_DNA"/>
</dbReference>
<sequence>MPLRAHHLPPRSTAPARPTQPVAAVPFDDLVYLLAAGVADAQTALDAHAAETLTSLAETEIDVVPTLTRTIESDGTVTTDTAATERRSLLELGLTPARYRFSDATIEVEVDVSVAERDQSEHDRPEDKHADRAFDLRAGTQSVIDRRTFDREAGANARLAARLEPTPMPAAVGPEDASETSPASDGGEHAN</sequence>
<name>B9LPM9_HALLT</name>
<organism evidence="2 3">
    <name type="scientific">Halorubrum lacusprofundi (strain ATCC 49239 / DSM 5036 / JCM 8891 / ACAM 34)</name>
    <dbReference type="NCBI Taxonomy" id="416348"/>
    <lineage>
        <taxon>Archaea</taxon>
        <taxon>Methanobacteriati</taxon>
        <taxon>Methanobacteriota</taxon>
        <taxon>Stenosarchaea group</taxon>
        <taxon>Halobacteria</taxon>
        <taxon>Halobacteriales</taxon>
        <taxon>Haloferacaceae</taxon>
        <taxon>Halorubrum</taxon>
    </lineage>
</organism>
<dbReference type="eggNOG" id="arCOG08953">
    <property type="taxonomic scope" value="Archaea"/>
</dbReference>
<dbReference type="Proteomes" id="UP000000740">
    <property type="component" value="Chromosome 1"/>
</dbReference>
<dbReference type="KEGG" id="hla:Hlac_1734"/>